<dbReference type="InterPro" id="IPR051207">
    <property type="entry name" value="ComplexI_NDUFA9_subunit"/>
</dbReference>
<dbReference type="EMBL" id="JBHRST010000007">
    <property type="protein sequence ID" value="MFC3097150.1"/>
    <property type="molecule type" value="Genomic_DNA"/>
</dbReference>
<reference evidence="3" key="1">
    <citation type="journal article" date="2019" name="Int. J. Syst. Evol. Microbiol.">
        <title>The Global Catalogue of Microorganisms (GCM) 10K type strain sequencing project: providing services to taxonomists for standard genome sequencing and annotation.</title>
        <authorList>
            <consortium name="The Broad Institute Genomics Platform"/>
            <consortium name="The Broad Institute Genome Sequencing Center for Infectious Disease"/>
            <person name="Wu L."/>
            <person name="Ma J."/>
        </authorList>
    </citation>
    <scope>NUCLEOTIDE SEQUENCE [LARGE SCALE GENOMIC DNA]</scope>
    <source>
        <strain evidence="3">KCTC 52607</strain>
    </source>
</reference>
<organism evidence="2 3">
    <name type="scientific">Alteraurantiacibacter palmitatis</name>
    <dbReference type="NCBI Taxonomy" id="2054628"/>
    <lineage>
        <taxon>Bacteria</taxon>
        <taxon>Pseudomonadati</taxon>
        <taxon>Pseudomonadota</taxon>
        <taxon>Alphaproteobacteria</taxon>
        <taxon>Sphingomonadales</taxon>
        <taxon>Erythrobacteraceae</taxon>
        <taxon>Alteraurantiacibacter</taxon>
    </lineage>
</organism>
<evidence type="ECO:0000313" key="2">
    <source>
        <dbReference type="EMBL" id="MFC3097150.1"/>
    </source>
</evidence>
<proteinExistence type="predicted"/>
<dbReference type="Gene3D" id="3.40.50.720">
    <property type="entry name" value="NAD(P)-binding Rossmann-like Domain"/>
    <property type="match status" value="1"/>
</dbReference>
<dbReference type="Pfam" id="PF01370">
    <property type="entry name" value="Epimerase"/>
    <property type="match status" value="1"/>
</dbReference>
<dbReference type="Proteomes" id="UP001595456">
    <property type="component" value="Unassembled WGS sequence"/>
</dbReference>
<keyword evidence="3" id="KW-1185">Reference proteome</keyword>
<sequence>MSISLENKLVVLIGGNGFVGRHLAQELLQRGARVRIAARNPEKALSVKPLANLGQLQFARCNVRDAQNIRAVVAGADAVVYLVGTFGKDARQLHADAARVAAEAAADGGAGAFVYLSSLAADAESEGIYASTKALGERAVLDAFPTATILRPSVIFGQDDQFVSMFAGLISVMPALPVFGPDAQVQPVWVDDVATAAANALADPGSHGGKTYELAGPDVITMMELHEAIAAAQGRRRGFIPVPDALSAIFAALPGTPMSSDQWRMLKSGSVATGTLPGIAKLGVTPRPLSLFLDKWMQRFRKHGRFTMQKA</sequence>
<dbReference type="SUPFAM" id="SSF51735">
    <property type="entry name" value="NAD(P)-binding Rossmann-fold domains"/>
    <property type="match status" value="1"/>
</dbReference>
<dbReference type="PANTHER" id="PTHR12126:SF11">
    <property type="entry name" value="NADH DEHYDROGENASE [UBIQUINONE] 1 ALPHA SUBCOMPLEX SUBUNIT 9, MITOCHONDRIAL"/>
    <property type="match status" value="1"/>
</dbReference>
<evidence type="ECO:0000259" key="1">
    <source>
        <dbReference type="Pfam" id="PF01370"/>
    </source>
</evidence>
<dbReference type="PANTHER" id="PTHR12126">
    <property type="entry name" value="NADH-UBIQUINONE OXIDOREDUCTASE 39 KDA SUBUNIT-RELATED"/>
    <property type="match status" value="1"/>
</dbReference>
<protein>
    <submittedName>
        <fullName evidence="2">SDR family NAD(P)-dependent oxidoreductase</fullName>
    </submittedName>
</protein>
<comment type="caution">
    <text evidence="2">The sequence shown here is derived from an EMBL/GenBank/DDBJ whole genome shotgun (WGS) entry which is preliminary data.</text>
</comment>
<dbReference type="InterPro" id="IPR036291">
    <property type="entry name" value="NAD(P)-bd_dom_sf"/>
</dbReference>
<dbReference type="RefSeq" id="WP_336927086.1">
    <property type="nucleotide sequence ID" value="NZ_JBANRO010000011.1"/>
</dbReference>
<dbReference type="InterPro" id="IPR001509">
    <property type="entry name" value="Epimerase_deHydtase"/>
</dbReference>
<evidence type="ECO:0000313" key="3">
    <source>
        <dbReference type="Proteomes" id="UP001595456"/>
    </source>
</evidence>
<name>A0ABV7E593_9SPHN</name>
<accession>A0ABV7E593</accession>
<feature type="domain" description="NAD-dependent epimerase/dehydratase" evidence="1">
    <location>
        <begin position="10"/>
        <end position="213"/>
    </location>
</feature>
<gene>
    <name evidence="2" type="ORF">ACFODU_04980</name>
</gene>